<dbReference type="PROSITE" id="PS51257">
    <property type="entry name" value="PROKAR_LIPOPROTEIN"/>
    <property type="match status" value="1"/>
</dbReference>
<keyword evidence="3" id="KW-1185">Reference proteome</keyword>
<evidence type="ECO:0000313" key="3">
    <source>
        <dbReference type="Proteomes" id="UP000193450"/>
    </source>
</evidence>
<dbReference type="Pfam" id="PF04314">
    <property type="entry name" value="PCuAC"/>
    <property type="match status" value="1"/>
</dbReference>
<dbReference type="AlphaFoldDB" id="A0A1X9NIV2"/>
<name>A0A1X9NIV2_9GAMM</name>
<gene>
    <name evidence="2" type="ORF">BST96_05040</name>
</gene>
<dbReference type="InterPro" id="IPR058248">
    <property type="entry name" value="Lxx211020-like"/>
</dbReference>
<dbReference type="KEGG" id="osg:BST96_05040"/>
<evidence type="ECO:0008006" key="4">
    <source>
        <dbReference type="Google" id="ProtNLM"/>
    </source>
</evidence>
<dbReference type="STRING" id="716816.BST96_05040"/>
<dbReference type="Gene3D" id="2.60.40.1890">
    <property type="entry name" value="PCu(A)C copper chaperone"/>
    <property type="match status" value="1"/>
</dbReference>
<sequence>MNRHLLALILLSFSCSALAELTIKDGYVRGLPPGQPNTAAFMRLVNSGDQDVVITAADSNGAELAEVHSHKHQNGMMSMEKVDQVTVPAKGEFVLAPGKYHLMLIRLTKPLREGDEVEVRLLNGDVELTRATLPVRSVLNER</sequence>
<keyword evidence="1" id="KW-0732">Signal</keyword>
<evidence type="ECO:0000313" key="2">
    <source>
        <dbReference type="EMBL" id="ARN76302.1"/>
    </source>
</evidence>
<dbReference type="InterPro" id="IPR036182">
    <property type="entry name" value="PCuAC_sf"/>
</dbReference>
<dbReference type="EMBL" id="CP019343">
    <property type="protein sequence ID" value="ARN76302.1"/>
    <property type="molecule type" value="Genomic_DNA"/>
</dbReference>
<organism evidence="2 3">
    <name type="scientific">Oceanicoccus sagamiensis</name>
    <dbReference type="NCBI Taxonomy" id="716816"/>
    <lineage>
        <taxon>Bacteria</taxon>
        <taxon>Pseudomonadati</taxon>
        <taxon>Pseudomonadota</taxon>
        <taxon>Gammaproteobacteria</taxon>
        <taxon>Cellvibrionales</taxon>
        <taxon>Spongiibacteraceae</taxon>
        <taxon>Oceanicoccus</taxon>
    </lineage>
</organism>
<evidence type="ECO:0000256" key="1">
    <source>
        <dbReference type="SAM" id="SignalP"/>
    </source>
</evidence>
<reference evidence="2 3" key="1">
    <citation type="submission" date="2016-11" db="EMBL/GenBank/DDBJ databases">
        <title>Trade-off between light-utilization and light-protection in marine flavobacteria.</title>
        <authorList>
            <person name="Kumagai Y."/>
        </authorList>
    </citation>
    <scope>NUCLEOTIDE SEQUENCE [LARGE SCALE GENOMIC DNA]</scope>
    <source>
        <strain evidence="2 3">NBRC 107125</strain>
    </source>
</reference>
<accession>A0A1X9NIV2</accession>
<dbReference type="PANTHER" id="PTHR36302">
    <property type="entry name" value="BLR7088 PROTEIN"/>
    <property type="match status" value="1"/>
</dbReference>
<dbReference type="SUPFAM" id="SSF110087">
    <property type="entry name" value="DR1885-like metal-binding protein"/>
    <property type="match status" value="1"/>
</dbReference>
<dbReference type="Proteomes" id="UP000193450">
    <property type="component" value="Chromosome"/>
</dbReference>
<protein>
    <recommendedName>
        <fullName evidence="4">Copper chaperone PCu(A)C</fullName>
    </recommendedName>
</protein>
<feature type="chain" id="PRO_5012778796" description="Copper chaperone PCu(A)C" evidence="1">
    <location>
        <begin position="20"/>
        <end position="142"/>
    </location>
</feature>
<dbReference type="PANTHER" id="PTHR36302:SF1">
    <property type="entry name" value="COPPER CHAPERONE PCU(A)C"/>
    <property type="match status" value="1"/>
</dbReference>
<proteinExistence type="predicted"/>
<feature type="signal peptide" evidence="1">
    <location>
        <begin position="1"/>
        <end position="19"/>
    </location>
</feature>
<dbReference type="InterPro" id="IPR007410">
    <property type="entry name" value="LpqE-like"/>
</dbReference>